<name>A0A9X9YEH4_9BRAD</name>
<organism evidence="1 2">
    <name type="scientific">Bradyrhizobium barranii subsp. barranii</name>
    <dbReference type="NCBI Taxonomy" id="2823807"/>
    <lineage>
        <taxon>Bacteria</taxon>
        <taxon>Pseudomonadati</taxon>
        <taxon>Pseudomonadota</taxon>
        <taxon>Alphaproteobacteria</taxon>
        <taxon>Hyphomicrobiales</taxon>
        <taxon>Nitrobacteraceae</taxon>
        <taxon>Bradyrhizobium</taxon>
        <taxon>Bradyrhizobium barranii</taxon>
    </lineage>
</organism>
<evidence type="ECO:0000313" key="2">
    <source>
        <dbReference type="Proteomes" id="UP000664702"/>
    </source>
</evidence>
<dbReference type="Proteomes" id="UP000664702">
    <property type="component" value="Plasmid pBb144S4c"/>
</dbReference>
<dbReference type="AlphaFoldDB" id="A0A9X9YEH4"/>
<dbReference type="KEGG" id="bban:J4G43_055135"/>
<proteinExistence type="predicted"/>
<reference evidence="1 2" key="1">
    <citation type="journal article" date="2022" name="Int. J. Syst. Evol. Microbiol.">
        <title>Strains of Bradyrhizobium barranii sp. nov. associated with legumes native to Canada are symbionts of soybeans and belong to different subspecies (subsp. barranii subsp. nov. and subsp. apii subsp. nov.) and symbiovars (sv. glycinearum and sv. septentrionale).</title>
        <authorList>
            <person name="Bromfield E.S.P."/>
            <person name="Cloutier S."/>
            <person name="Wasai-Hara S."/>
            <person name="Minamisawa K."/>
        </authorList>
    </citation>
    <scope>NUCLEOTIDE SEQUENCE [LARGE SCALE GENOMIC DNA]</scope>
    <source>
        <strain evidence="1 2">144S4</strain>
        <plasmid evidence="2">pBb144S4c</plasmid>
    </source>
</reference>
<sequence length="235" mass="26083">MPSTLKKLRPLADQFDLGDQYLSAPGGEPLKSAIISAHDKRDDQPVVLKYWQKTGSAVDDDLREIWQHEMRQAQRVLAYPGADKVIVELLRYGDGWTAIRDLASEFAAVRDDAKEGRVDFEAIHLQFLAALPSALAEAVHALFASSFEGLSEDALLFIERLDTQGNVELKSVQAEALSRAGCDVSKLLEEILGTPDHDKETIRIGSGDHRTLAGYDGVRAHQHAKRNRQAFPRRS</sequence>
<geneLocation type="plasmid" evidence="1 2">
    <name>pBb144S4c</name>
</geneLocation>
<dbReference type="EMBL" id="CP086139">
    <property type="protein sequence ID" value="UEM18318.1"/>
    <property type="molecule type" value="Genomic_DNA"/>
</dbReference>
<dbReference type="RefSeq" id="WP_038944348.1">
    <property type="nucleotide sequence ID" value="NZ_CP086139.1"/>
</dbReference>
<keyword evidence="1" id="KW-0614">Plasmid</keyword>
<gene>
    <name evidence="1" type="ORF">J4G43_055135</name>
</gene>
<evidence type="ECO:0000313" key="1">
    <source>
        <dbReference type="EMBL" id="UEM18318.1"/>
    </source>
</evidence>
<accession>A0A9X9YEH4</accession>
<protein>
    <submittedName>
        <fullName evidence="1">Uncharacterized protein</fullName>
    </submittedName>
</protein>